<accession>A0A967EXC9</accession>
<dbReference type="InterPro" id="IPR006913">
    <property type="entry name" value="CENP-V/GFA"/>
</dbReference>
<dbReference type="EMBL" id="JAAQPH010000006">
    <property type="protein sequence ID" value="NIA68900.1"/>
    <property type="molecule type" value="Genomic_DNA"/>
</dbReference>
<dbReference type="GO" id="GO:0016846">
    <property type="term" value="F:carbon-sulfur lyase activity"/>
    <property type="evidence" value="ECO:0007669"/>
    <property type="project" value="InterPro"/>
</dbReference>
<dbReference type="Gene3D" id="3.90.1590.10">
    <property type="entry name" value="glutathione-dependent formaldehyde- activating enzyme (gfa)"/>
    <property type="match status" value="1"/>
</dbReference>
<dbReference type="PANTHER" id="PTHR33337:SF40">
    <property type="entry name" value="CENP-V_GFA DOMAIN-CONTAINING PROTEIN-RELATED"/>
    <property type="match status" value="1"/>
</dbReference>
<dbReference type="SUPFAM" id="SSF51316">
    <property type="entry name" value="Mss4-like"/>
    <property type="match status" value="1"/>
</dbReference>
<evidence type="ECO:0000313" key="6">
    <source>
        <dbReference type="EMBL" id="NIA68900.1"/>
    </source>
</evidence>
<proteinExistence type="inferred from homology"/>
<comment type="caution">
    <text evidence="6">The sequence shown here is derived from an EMBL/GenBank/DDBJ whole genome shotgun (WGS) entry which is preliminary data.</text>
</comment>
<protein>
    <submittedName>
        <fullName evidence="6">GFA family protein</fullName>
    </submittedName>
</protein>
<gene>
    <name evidence="6" type="ORF">HBA54_09875</name>
</gene>
<dbReference type="AlphaFoldDB" id="A0A967EXC9"/>
<feature type="domain" description="CENP-V/GFA" evidence="5">
    <location>
        <begin position="3"/>
        <end position="116"/>
    </location>
</feature>
<comment type="similarity">
    <text evidence="1">Belongs to the Gfa family.</text>
</comment>
<dbReference type="GO" id="GO:0046872">
    <property type="term" value="F:metal ion binding"/>
    <property type="evidence" value="ECO:0007669"/>
    <property type="project" value="UniProtKB-KW"/>
</dbReference>
<dbReference type="PANTHER" id="PTHR33337">
    <property type="entry name" value="GFA DOMAIN-CONTAINING PROTEIN"/>
    <property type="match status" value="1"/>
</dbReference>
<reference evidence="6" key="1">
    <citation type="submission" date="2020-03" db="EMBL/GenBank/DDBJ databases">
        <title>Genome of Pelagibius litoralis DSM 21314T.</title>
        <authorList>
            <person name="Wang G."/>
        </authorList>
    </citation>
    <scope>NUCLEOTIDE SEQUENCE</scope>
    <source>
        <strain evidence="6">DSM 21314</strain>
    </source>
</reference>
<keyword evidence="4" id="KW-0456">Lyase</keyword>
<evidence type="ECO:0000256" key="1">
    <source>
        <dbReference type="ARBA" id="ARBA00005495"/>
    </source>
</evidence>
<evidence type="ECO:0000256" key="3">
    <source>
        <dbReference type="ARBA" id="ARBA00022833"/>
    </source>
</evidence>
<keyword evidence="3" id="KW-0862">Zinc</keyword>
<organism evidence="6 7">
    <name type="scientific">Pelagibius litoralis</name>
    <dbReference type="NCBI Taxonomy" id="374515"/>
    <lineage>
        <taxon>Bacteria</taxon>
        <taxon>Pseudomonadati</taxon>
        <taxon>Pseudomonadota</taxon>
        <taxon>Alphaproteobacteria</taxon>
        <taxon>Rhodospirillales</taxon>
        <taxon>Rhodovibrionaceae</taxon>
        <taxon>Pelagibius</taxon>
    </lineage>
</organism>
<keyword evidence="7" id="KW-1185">Reference proteome</keyword>
<dbReference type="PROSITE" id="PS51891">
    <property type="entry name" value="CENP_V_GFA"/>
    <property type="match status" value="1"/>
</dbReference>
<name>A0A967EXC9_9PROT</name>
<evidence type="ECO:0000259" key="5">
    <source>
        <dbReference type="PROSITE" id="PS51891"/>
    </source>
</evidence>
<evidence type="ECO:0000256" key="2">
    <source>
        <dbReference type="ARBA" id="ARBA00022723"/>
    </source>
</evidence>
<dbReference type="Proteomes" id="UP000761264">
    <property type="component" value="Unassembled WGS sequence"/>
</dbReference>
<dbReference type="InterPro" id="IPR011057">
    <property type="entry name" value="Mss4-like_sf"/>
</dbReference>
<dbReference type="RefSeq" id="WP_167223958.1">
    <property type="nucleotide sequence ID" value="NZ_JAAQPH010000006.1"/>
</dbReference>
<evidence type="ECO:0000313" key="7">
    <source>
        <dbReference type="Proteomes" id="UP000761264"/>
    </source>
</evidence>
<dbReference type="Pfam" id="PF04828">
    <property type="entry name" value="GFA"/>
    <property type="match status" value="1"/>
</dbReference>
<sequence>MTLSGGCLCGAVRFEIRGGLSDAHACHCRLCRRQSGHFAVASDAERADFTLTETRGLTWYRSSEIAQRGFCRDCGSVLFWDDGGEAVSINLGSLDGPSGVTLTKHIFVDQKGDYYTIADGLPQFEGYDRPVEPD</sequence>
<evidence type="ECO:0000256" key="4">
    <source>
        <dbReference type="ARBA" id="ARBA00023239"/>
    </source>
</evidence>
<keyword evidence="2" id="KW-0479">Metal-binding</keyword>